<name>A0ABU1UF23_9MICC</name>
<reference evidence="6 7" key="1">
    <citation type="submission" date="2023-07" db="EMBL/GenBank/DDBJ databases">
        <title>Sorghum-associated microbial communities from plants grown in Nebraska, USA.</title>
        <authorList>
            <person name="Schachtman D."/>
        </authorList>
    </citation>
    <scope>NUCLEOTIDE SEQUENCE [LARGE SCALE GENOMIC DNA]</scope>
    <source>
        <strain evidence="6 7">BE167</strain>
    </source>
</reference>
<evidence type="ECO:0008006" key="8">
    <source>
        <dbReference type="Google" id="ProtNLM"/>
    </source>
</evidence>
<gene>
    <name evidence="6" type="ORF">J2X01_003093</name>
</gene>
<protein>
    <recommendedName>
        <fullName evidence="8">Aquaporin</fullName>
    </recommendedName>
</protein>
<keyword evidence="4 5" id="KW-0472">Membrane</keyword>
<keyword evidence="3 5" id="KW-1133">Transmembrane helix</keyword>
<dbReference type="Proteomes" id="UP001252243">
    <property type="component" value="Unassembled WGS sequence"/>
</dbReference>
<evidence type="ECO:0000256" key="2">
    <source>
        <dbReference type="ARBA" id="ARBA00022692"/>
    </source>
</evidence>
<organism evidence="6 7">
    <name type="scientific">Arthrobacter ginsengisoli</name>
    <dbReference type="NCBI Taxonomy" id="1356565"/>
    <lineage>
        <taxon>Bacteria</taxon>
        <taxon>Bacillati</taxon>
        <taxon>Actinomycetota</taxon>
        <taxon>Actinomycetes</taxon>
        <taxon>Micrococcales</taxon>
        <taxon>Micrococcaceae</taxon>
        <taxon>Arthrobacter</taxon>
    </lineage>
</organism>
<evidence type="ECO:0000313" key="6">
    <source>
        <dbReference type="EMBL" id="MDR7083793.1"/>
    </source>
</evidence>
<dbReference type="EMBL" id="JAVDVQ010000014">
    <property type="protein sequence ID" value="MDR7083793.1"/>
    <property type="molecule type" value="Genomic_DNA"/>
</dbReference>
<dbReference type="SUPFAM" id="SSF81338">
    <property type="entry name" value="Aquaporin-like"/>
    <property type="match status" value="1"/>
</dbReference>
<accession>A0ABU1UF23</accession>
<dbReference type="InterPro" id="IPR023271">
    <property type="entry name" value="Aquaporin-like"/>
</dbReference>
<comment type="caution">
    <text evidence="6">The sequence shown here is derived from an EMBL/GenBank/DDBJ whole genome shotgun (WGS) entry which is preliminary data.</text>
</comment>
<sequence length="73" mass="7361">MSDISPLRNAVRHGSGLKQLGGTWGELLAEFLGTFVLISIGDGVVAMAVAALPGSGRAATSTTIFMGPPETGC</sequence>
<proteinExistence type="predicted"/>
<dbReference type="RefSeq" id="WP_310059141.1">
    <property type="nucleotide sequence ID" value="NZ_JAVDVQ010000014.1"/>
</dbReference>
<evidence type="ECO:0000313" key="7">
    <source>
        <dbReference type="Proteomes" id="UP001252243"/>
    </source>
</evidence>
<evidence type="ECO:0000256" key="5">
    <source>
        <dbReference type="SAM" id="Phobius"/>
    </source>
</evidence>
<feature type="transmembrane region" description="Helical" evidence="5">
    <location>
        <begin position="31"/>
        <end position="52"/>
    </location>
</feature>
<evidence type="ECO:0000256" key="1">
    <source>
        <dbReference type="ARBA" id="ARBA00004141"/>
    </source>
</evidence>
<comment type="subcellular location">
    <subcellularLocation>
        <location evidence="1">Membrane</location>
        <topology evidence="1">Multi-pass membrane protein</topology>
    </subcellularLocation>
</comment>
<evidence type="ECO:0000256" key="4">
    <source>
        <dbReference type="ARBA" id="ARBA00023136"/>
    </source>
</evidence>
<keyword evidence="7" id="KW-1185">Reference proteome</keyword>
<evidence type="ECO:0000256" key="3">
    <source>
        <dbReference type="ARBA" id="ARBA00022989"/>
    </source>
</evidence>
<keyword evidence="2 5" id="KW-0812">Transmembrane</keyword>